<dbReference type="Proteomes" id="UP000318081">
    <property type="component" value="Chromosome"/>
</dbReference>
<keyword evidence="2" id="KW-1133">Transmembrane helix</keyword>
<reference evidence="4 5" key="1">
    <citation type="submission" date="2019-02" db="EMBL/GenBank/DDBJ databases">
        <title>Deep-cultivation of Planctomycetes and their phenomic and genomic characterization uncovers novel biology.</title>
        <authorList>
            <person name="Wiegand S."/>
            <person name="Jogler M."/>
            <person name="Boedeker C."/>
            <person name="Pinto D."/>
            <person name="Vollmers J."/>
            <person name="Rivas-Marin E."/>
            <person name="Kohn T."/>
            <person name="Peeters S.H."/>
            <person name="Heuer A."/>
            <person name="Rast P."/>
            <person name="Oberbeckmann S."/>
            <person name="Bunk B."/>
            <person name="Jeske O."/>
            <person name="Meyerdierks A."/>
            <person name="Storesund J.E."/>
            <person name="Kallscheuer N."/>
            <person name="Luecker S."/>
            <person name="Lage O.M."/>
            <person name="Pohl T."/>
            <person name="Merkel B.J."/>
            <person name="Hornburger P."/>
            <person name="Mueller R.-W."/>
            <person name="Bruemmer F."/>
            <person name="Labrenz M."/>
            <person name="Spormann A.M."/>
            <person name="Op den Camp H."/>
            <person name="Overmann J."/>
            <person name="Amann R."/>
            <person name="Jetten M.S.M."/>
            <person name="Mascher T."/>
            <person name="Medema M.H."/>
            <person name="Devos D.P."/>
            <person name="Kaster A.-K."/>
            <person name="Ovreas L."/>
            <person name="Rohde M."/>
            <person name="Galperin M.Y."/>
            <person name="Jogler C."/>
        </authorList>
    </citation>
    <scope>NUCLEOTIDE SEQUENCE [LARGE SCALE GENOMIC DNA]</scope>
    <source>
        <strain evidence="4 5">TBK1r</strain>
    </source>
</reference>
<evidence type="ECO:0008006" key="6">
    <source>
        <dbReference type="Google" id="ProtNLM"/>
    </source>
</evidence>
<feature type="chain" id="PRO_5045265305" description="Tetratricopeptide repeat protein" evidence="3">
    <location>
        <begin position="24"/>
        <end position="416"/>
    </location>
</feature>
<dbReference type="Gene3D" id="2.30.30.40">
    <property type="entry name" value="SH3 Domains"/>
    <property type="match status" value="1"/>
</dbReference>
<feature type="transmembrane region" description="Helical" evidence="2">
    <location>
        <begin position="323"/>
        <end position="343"/>
    </location>
</feature>
<proteinExistence type="predicted"/>
<keyword evidence="5" id="KW-1185">Reference proteome</keyword>
<keyword evidence="2" id="KW-0472">Membrane</keyword>
<evidence type="ECO:0000313" key="5">
    <source>
        <dbReference type="Proteomes" id="UP000318081"/>
    </source>
</evidence>
<feature type="signal peptide" evidence="3">
    <location>
        <begin position="1"/>
        <end position="23"/>
    </location>
</feature>
<dbReference type="EMBL" id="CP036432">
    <property type="protein sequence ID" value="QDV86463.1"/>
    <property type="molecule type" value="Genomic_DNA"/>
</dbReference>
<gene>
    <name evidence="4" type="ORF">TBK1r_54820</name>
</gene>
<organism evidence="4 5">
    <name type="scientific">Stieleria magnilauensis</name>
    <dbReference type="NCBI Taxonomy" id="2527963"/>
    <lineage>
        <taxon>Bacteria</taxon>
        <taxon>Pseudomonadati</taxon>
        <taxon>Planctomycetota</taxon>
        <taxon>Planctomycetia</taxon>
        <taxon>Pirellulales</taxon>
        <taxon>Pirellulaceae</taxon>
        <taxon>Stieleria</taxon>
    </lineage>
</organism>
<name>A0ABX5XWS2_9BACT</name>
<keyword evidence="1" id="KW-0802">TPR repeat</keyword>
<dbReference type="SMART" id="SM00028">
    <property type="entry name" value="TPR"/>
    <property type="match status" value="1"/>
</dbReference>
<feature type="transmembrane region" description="Helical" evidence="2">
    <location>
        <begin position="297"/>
        <end position="316"/>
    </location>
</feature>
<evidence type="ECO:0000256" key="2">
    <source>
        <dbReference type="SAM" id="Phobius"/>
    </source>
</evidence>
<dbReference type="PROSITE" id="PS50005">
    <property type="entry name" value="TPR"/>
    <property type="match status" value="1"/>
</dbReference>
<accession>A0ABX5XWS2</accession>
<keyword evidence="2" id="KW-0812">Transmembrane</keyword>
<sequence>MMRPIALLFVLIQVLCGVATSVAGDTAPGATYFGTDGASGTAQAVRYRLDNILADRRARSLPLTISGSGTARAVRFRLDNILADRRARALPLTISASGTARAVRYRLDNILPDRRARALPLTISASGTARAVRFRLDNILADRRARALPLTISTPIGMNVRGFDTASAAGDTLQRAIQAYRSALDEVQRDRRLESFSRAETLFTQVIADQRSRTPNQLPSADLYFNQGNAALGAEHLGAAILAYRRALAIAPNHRRARQNLEFARTLLPDWVPVPEGDAISFGSFFDWMQTIRAGQWNGIAAIMFLLAMALAAFYLRTDKTVARNLAVVLLIVWIGVLARSWMHRSDATERIAVVILPEVTARSADSIHSPATFREPLPGGVEVTVVEDRDEWVRVQLSDGREAWLPASAIEIVEP</sequence>
<dbReference type="Gene3D" id="1.25.40.10">
    <property type="entry name" value="Tetratricopeptide repeat domain"/>
    <property type="match status" value="1"/>
</dbReference>
<evidence type="ECO:0000256" key="3">
    <source>
        <dbReference type="SAM" id="SignalP"/>
    </source>
</evidence>
<protein>
    <recommendedName>
        <fullName evidence="6">Tetratricopeptide repeat protein</fullName>
    </recommendedName>
</protein>
<evidence type="ECO:0000313" key="4">
    <source>
        <dbReference type="EMBL" id="QDV86463.1"/>
    </source>
</evidence>
<dbReference type="InterPro" id="IPR011990">
    <property type="entry name" value="TPR-like_helical_dom_sf"/>
</dbReference>
<feature type="repeat" description="TPR" evidence="1">
    <location>
        <begin position="221"/>
        <end position="254"/>
    </location>
</feature>
<keyword evidence="3" id="KW-0732">Signal</keyword>
<dbReference type="InterPro" id="IPR019734">
    <property type="entry name" value="TPR_rpt"/>
</dbReference>
<evidence type="ECO:0000256" key="1">
    <source>
        <dbReference type="PROSITE-ProRule" id="PRU00339"/>
    </source>
</evidence>
<dbReference type="SUPFAM" id="SSF48452">
    <property type="entry name" value="TPR-like"/>
    <property type="match status" value="1"/>
</dbReference>